<comment type="caution">
    <text evidence="1">The sequence shown here is derived from an EMBL/GenBank/DDBJ whole genome shotgun (WGS) entry which is preliminary data.</text>
</comment>
<gene>
    <name evidence="1" type="ORF">AVEN_59081_1</name>
</gene>
<accession>A0A4Y2RGI5</accession>
<organism evidence="1 2">
    <name type="scientific">Araneus ventricosus</name>
    <name type="common">Orbweaver spider</name>
    <name type="synonym">Epeira ventricosa</name>
    <dbReference type="NCBI Taxonomy" id="182803"/>
    <lineage>
        <taxon>Eukaryota</taxon>
        <taxon>Metazoa</taxon>
        <taxon>Ecdysozoa</taxon>
        <taxon>Arthropoda</taxon>
        <taxon>Chelicerata</taxon>
        <taxon>Arachnida</taxon>
        <taxon>Araneae</taxon>
        <taxon>Araneomorphae</taxon>
        <taxon>Entelegynae</taxon>
        <taxon>Araneoidea</taxon>
        <taxon>Araneidae</taxon>
        <taxon>Araneus</taxon>
    </lineage>
</organism>
<dbReference type="AlphaFoldDB" id="A0A4Y2RGI5"/>
<protein>
    <submittedName>
        <fullName evidence="1">Uncharacterized protein</fullName>
    </submittedName>
</protein>
<sequence>MIPIYSSNYPDNNSTYIIYVHSTHFPSFLQSHVLRYYKNVILYVDILYKKTPPNYDIELAVTIERDNFNFQILECSNKKESILKYNNMDLLYDLIVNDAILEYTTLTLYNVKKDFAVSIVTSEEQRKDLKDMRIVGYLPAKYNFRNVKDEMCFEDLLRGKYQNSQNVSSSDTDTESDYELYN</sequence>
<dbReference type="Proteomes" id="UP000499080">
    <property type="component" value="Unassembled WGS sequence"/>
</dbReference>
<keyword evidence="2" id="KW-1185">Reference proteome</keyword>
<evidence type="ECO:0000313" key="2">
    <source>
        <dbReference type="Proteomes" id="UP000499080"/>
    </source>
</evidence>
<reference evidence="1 2" key="1">
    <citation type="journal article" date="2019" name="Sci. Rep.">
        <title>Orb-weaving spider Araneus ventricosus genome elucidates the spidroin gene catalogue.</title>
        <authorList>
            <person name="Kono N."/>
            <person name="Nakamura H."/>
            <person name="Ohtoshi R."/>
            <person name="Moran D.A.P."/>
            <person name="Shinohara A."/>
            <person name="Yoshida Y."/>
            <person name="Fujiwara M."/>
            <person name="Mori M."/>
            <person name="Tomita M."/>
            <person name="Arakawa K."/>
        </authorList>
    </citation>
    <scope>NUCLEOTIDE SEQUENCE [LARGE SCALE GENOMIC DNA]</scope>
</reference>
<dbReference type="EMBL" id="BGPR01144886">
    <property type="protein sequence ID" value="GBN74912.1"/>
    <property type="molecule type" value="Genomic_DNA"/>
</dbReference>
<evidence type="ECO:0000313" key="1">
    <source>
        <dbReference type="EMBL" id="GBN74912.1"/>
    </source>
</evidence>
<name>A0A4Y2RGI5_ARAVE</name>
<proteinExistence type="predicted"/>